<proteinExistence type="predicted"/>
<comment type="caution">
    <text evidence="2">The sequence shown here is derived from an EMBL/GenBank/DDBJ whole genome shotgun (WGS) entry which is preliminary data.</text>
</comment>
<dbReference type="Proteomes" id="UP001345013">
    <property type="component" value="Unassembled WGS sequence"/>
</dbReference>
<evidence type="ECO:0000313" key="2">
    <source>
        <dbReference type="EMBL" id="KAK5100749.1"/>
    </source>
</evidence>
<organism evidence="2 3">
    <name type="scientific">Lithohypha guttulata</name>
    <dbReference type="NCBI Taxonomy" id="1690604"/>
    <lineage>
        <taxon>Eukaryota</taxon>
        <taxon>Fungi</taxon>
        <taxon>Dikarya</taxon>
        <taxon>Ascomycota</taxon>
        <taxon>Pezizomycotina</taxon>
        <taxon>Eurotiomycetes</taxon>
        <taxon>Chaetothyriomycetidae</taxon>
        <taxon>Chaetothyriales</taxon>
        <taxon>Trichomeriaceae</taxon>
        <taxon>Lithohypha</taxon>
    </lineage>
</organism>
<feature type="region of interest" description="Disordered" evidence="1">
    <location>
        <begin position="1"/>
        <end position="33"/>
    </location>
</feature>
<evidence type="ECO:0008006" key="4">
    <source>
        <dbReference type="Google" id="ProtNLM"/>
    </source>
</evidence>
<feature type="compositionally biased region" description="Polar residues" evidence="1">
    <location>
        <begin position="1"/>
        <end position="12"/>
    </location>
</feature>
<gene>
    <name evidence="2" type="ORF">LTR24_000895</name>
</gene>
<evidence type="ECO:0000313" key="3">
    <source>
        <dbReference type="Proteomes" id="UP001345013"/>
    </source>
</evidence>
<protein>
    <recommendedName>
        <fullName evidence="4">C2H2-type domain-containing protein</fullName>
    </recommendedName>
</protein>
<name>A0ABR0KMK9_9EURO</name>
<dbReference type="EMBL" id="JAVRRG010000006">
    <property type="protein sequence ID" value="KAK5100749.1"/>
    <property type="molecule type" value="Genomic_DNA"/>
</dbReference>
<accession>A0ABR0KMK9</accession>
<reference evidence="2 3" key="1">
    <citation type="submission" date="2023-08" db="EMBL/GenBank/DDBJ databases">
        <title>Black Yeasts Isolated from many extreme environments.</title>
        <authorList>
            <person name="Coleine C."/>
            <person name="Stajich J.E."/>
            <person name="Selbmann L."/>
        </authorList>
    </citation>
    <scope>NUCLEOTIDE SEQUENCE [LARGE SCALE GENOMIC DNA]</scope>
    <source>
        <strain evidence="2 3">CCFEE 5885</strain>
    </source>
</reference>
<evidence type="ECO:0000256" key="1">
    <source>
        <dbReference type="SAM" id="MobiDB-lite"/>
    </source>
</evidence>
<keyword evidence="3" id="KW-1185">Reference proteome</keyword>
<sequence>MSSTGRSTQAGANTEMKQEGEVKESNVGTGEAASQAVNQVPQGGLPGISSLAAEHLRIVRAPTTCSAYLPNIPAPQRLNMRDYNPRPRYNEPSLLDAHAPTFVPANVEVQSPARYGAPAQSDTPLTYGGPAYDAVGAQYDRPEGANIWYNPSQYGVGSQYGGGLQGGGIPQYVAGPQYVAPSGYGDLFQQENPVQYGGPADVPRFGATNAASRFSQSLQYTSPGSTESLASCNGHVVRMWCEICSTRFRSCGEVGHGPGRHCYWCVQRAPGSGR</sequence>